<dbReference type="PANTHER" id="PTHR43384:SF6">
    <property type="entry name" value="SEPTUM SITE-DETERMINING PROTEIN MIND HOMOLOG, CHLOROPLASTIC"/>
    <property type="match status" value="1"/>
</dbReference>
<dbReference type="AlphaFoldDB" id="A0A6C7E228"/>
<evidence type="ECO:0000256" key="1">
    <source>
        <dbReference type="ARBA" id="ARBA00022741"/>
    </source>
</evidence>
<accession>A0A6C7E228</accession>
<dbReference type="GO" id="GO:0051782">
    <property type="term" value="P:negative regulation of cell division"/>
    <property type="evidence" value="ECO:0007669"/>
    <property type="project" value="TreeGrafter"/>
</dbReference>
<dbReference type="OrthoDB" id="69313at2"/>
<dbReference type="Pfam" id="PF13614">
    <property type="entry name" value="AAA_31"/>
    <property type="match status" value="1"/>
</dbReference>
<feature type="coiled-coil region" evidence="3">
    <location>
        <begin position="262"/>
        <end position="296"/>
    </location>
</feature>
<dbReference type="Proteomes" id="UP000011863">
    <property type="component" value="Chromosome"/>
</dbReference>
<dbReference type="GO" id="GO:0016887">
    <property type="term" value="F:ATP hydrolysis activity"/>
    <property type="evidence" value="ECO:0007669"/>
    <property type="project" value="TreeGrafter"/>
</dbReference>
<keyword evidence="3" id="KW-0175">Coiled coil</keyword>
<dbReference type="GO" id="GO:0005829">
    <property type="term" value="C:cytosol"/>
    <property type="evidence" value="ECO:0007669"/>
    <property type="project" value="TreeGrafter"/>
</dbReference>
<evidence type="ECO:0000313" key="6">
    <source>
        <dbReference type="EMBL" id="BAN00542.1"/>
    </source>
</evidence>
<dbReference type="InterPro" id="IPR027417">
    <property type="entry name" value="P-loop_NTPase"/>
</dbReference>
<sequence length="420" mass="46627">MSRRTVAFASPKGGSGKSVTCLAYAQVIHALGFSVAVVDLDIETSGTTLLHLDQVLASKRSQGFGTPVGGAFDHEESERYAEVLLESGVILIPAQIELGEFSTDRTDAIGVVRDVLRATSGFDYVLLDLQAGADPVAVQAAMHADDVVIVSEFDPVSIQGVKRLERLYPEAFAKESTWILYNKVLPEIAKRMTDILRIERKLPAMPWTVEVVRSYLDGQIPVDMRLPNPFTLVVVEGVASLLGTEVGTAIAEWRMAAERTRREPIEDRLRQIDNELDELERDRIRAGSELEAQRRSGRMGLAAFWVSSVLVVFGVSLALTPDYRWVGGALSLLGLFSAGLAFTQRPVRGFVLRWVRLIAAPYMRLFRIGGHEGEDDWMERSGETELAVLERRIERRISELDRERTELSIATRSKSDSRSV</sequence>
<dbReference type="KEGG" id="aym:YM304_02280"/>
<reference evidence="6 7" key="1">
    <citation type="journal article" date="2013" name="Int. J. Syst. Evol. Microbiol.">
        <title>Ilumatobacter nonamiense sp. nov. and Ilumatobacter coccineum sp. nov., isolated from seashore sand.</title>
        <authorList>
            <person name="Matsumoto A."/>
            <person name="Kasai H."/>
            <person name="Matsuo Y."/>
            <person name="Shizuri Y."/>
            <person name="Ichikawa N."/>
            <person name="Fujita N."/>
            <person name="Omura S."/>
            <person name="Takahashi Y."/>
        </authorList>
    </citation>
    <scope>NUCLEOTIDE SEQUENCE [LARGE SCALE GENOMIC DNA]</scope>
    <source>
        <strain evidence="7">NBRC 103263 / KCTC 29153 / YM16-304</strain>
    </source>
</reference>
<protein>
    <recommendedName>
        <fullName evidence="5">AAA domain-containing protein</fullName>
    </recommendedName>
</protein>
<feature type="transmembrane region" description="Helical" evidence="4">
    <location>
        <begin position="325"/>
        <end position="343"/>
    </location>
</feature>
<feature type="transmembrane region" description="Helical" evidence="4">
    <location>
        <begin position="299"/>
        <end position="319"/>
    </location>
</feature>
<dbReference type="Gene3D" id="3.40.50.300">
    <property type="entry name" value="P-loop containing nucleotide triphosphate hydrolases"/>
    <property type="match status" value="1"/>
</dbReference>
<keyword evidence="4" id="KW-1133">Transmembrane helix</keyword>
<evidence type="ECO:0000256" key="2">
    <source>
        <dbReference type="ARBA" id="ARBA00022840"/>
    </source>
</evidence>
<dbReference type="EMBL" id="AP012057">
    <property type="protein sequence ID" value="BAN00542.1"/>
    <property type="molecule type" value="Genomic_DNA"/>
</dbReference>
<keyword evidence="7" id="KW-1185">Reference proteome</keyword>
<name>A0A6C7E228_ILUCY</name>
<keyword evidence="4" id="KW-0472">Membrane</keyword>
<organism evidence="6 7">
    <name type="scientific">Ilumatobacter coccineus (strain NBRC 103263 / KCTC 29153 / YM16-304)</name>
    <dbReference type="NCBI Taxonomy" id="1313172"/>
    <lineage>
        <taxon>Bacteria</taxon>
        <taxon>Bacillati</taxon>
        <taxon>Actinomycetota</taxon>
        <taxon>Acidimicrobiia</taxon>
        <taxon>Acidimicrobiales</taxon>
        <taxon>Ilumatobacteraceae</taxon>
        <taxon>Ilumatobacter</taxon>
    </lineage>
</organism>
<feature type="domain" description="AAA" evidence="5">
    <location>
        <begin position="4"/>
        <end position="165"/>
    </location>
</feature>
<dbReference type="InterPro" id="IPR025669">
    <property type="entry name" value="AAA_dom"/>
</dbReference>
<keyword evidence="4" id="KW-0812">Transmembrane</keyword>
<dbReference type="GO" id="GO:0005524">
    <property type="term" value="F:ATP binding"/>
    <property type="evidence" value="ECO:0007669"/>
    <property type="project" value="UniProtKB-KW"/>
</dbReference>
<evidence type="ECO:0000259" key="5">
    <source>
        <dbReference type="Pfam" id="PF13614"/>
    </source>
</evidence>
<dbReference type="InterPro" id="IPR050625">
    <property type="entry name" value="ParA/MinD_ATPase"/>
</dbReference>
<evidence type="ECO:0000313" key="7">
    <source>
        <dbReference type="Proteomes" id="UP000011863"/>
    </source>
</evidence>
<dbReference type="PANTHER" id="PTHR43384">
    <property type="entry name" value="SEPTUM SITE-DETERMINING PROTEIN MIND HOMOLOG, CHLOROPLASTIC-RELATED"/>
    <property type="match status" value="1"/>
</dbReference>
<dbReference type="GO" id="GO:0009898">
    <property type="term" value="C:cytoplasmic side of plasma membrane"/>
    <property type="evidence" value="ECO:0007669"/>
    <property type="project" value="TreeGrafter"/>
</dbReference>
<gene>
    <name evidence="6" type="ORF">YM304_02280</name>
</gene>
<dbReference type="SUPFAM" id="SSF52540">
    <property type="entry name" value="P-loop containing nucleoside triphosphate hydrolases"/>
    <property type="match status" value="1"/>
</dbReference>
<evidence type="ECO:0000256" key="3">
    <source>
        <dbReference type="SAM" id="Coils"/>
    </source>
</evidence>
<keyword evidence="2" id="KW-0067">ATP-binding</keyword>
<proteinExistence type="predicted"/>
<evidence type="ECO:0000256" key="4">
    <source>
        <dbReference type="SAM" id="Phobius"/>
    </source>
</evidence>
<keyword evidence="1" id="KW-0547">Nucleotide-binding</keyword>